<dbReference type="InterPro" id="IPR035426">
    <property type="entry name" value="Gemin2/Brr1"/>
</dbReference>
<comment type="caution">
    <text evidence="3">The sequence shown here is derived from an EMBL/GenBank/DDBJ whole genome shotgun (WGS) entry which is preliminary data.</text>
</comment>
<protein>
    <recommendedName>
        <fullName evidence="5">Gem-associated protein 2</fullName>
    </recommendedName>
</protein>
<keyword evidence="4" id="KW-1185">Reference proteome</keyword>
<evidence type="ECO:0000313" key="3">
    <source>
        <dbReference type="EMBL" id="POW14909.1"/>
    </source>
</evidence>
<dbReference type="PANTHER" id="PTHR12794">
    <property type="entry name" value="GEMIN2"/>
    <property type="match status" value="1"/>
</dbReference>
<dbReference type="GO" id="GO:0005634">
    <property type="term" value="C:nucleus"/>
    <property type="evidence" value="ECO:0007669"/>
    <property type="project" value="TreeGrafter"/>
</dbReference>
<feature type="region of interest" description="Disordered" evidence="2">
    <location>
        <begin position="1"/>
        <end position="62"/>
    </location>
</feature>
<evidence type="ECO:0000256" key="2">
    <source>
        <dbReference type="SAM" id="MobiDB-lite"/>
    </source>
</evidence>
<dbReference type="VEuPathDB" id="FungiDB:PSTT_02507"/>
<evidence type="ECO:0008006" key="5">
    <source>
        <dbReference type="Google" id="ProtNLM"/>
    </source>
</evidence>
<dbReference type="GO" id="GO:0032797">
    <property type="term" value="C:SMN complex"/>
    <property type="evidence" value="ECO:0007669"/>
    <property type="project" value="TreeGrafter"/>
</dbReference>
<dbReference type="Proteomes" id="UP000239156">
    <property type="component" value="Unassembled WGS sequence"/>
</dbReference>
<evidence type="ECO:0000313" key="4">
    <source>
        <dbReference type="Proteomes" id="UP000239156"/>
    </source>
</evidence>
<gene>
    <name evidence="3" type="ORF">PSTT_02507</name>
</gene>
<sequence>MDLAEGEYNEWDYEEEEQDDEDDDEQEIFPIGYTIEFSAEDRDPEEEDHDAGQVARGGLGSQALPVSNTLRADWDGIPTDGAEYLFTVRREARARPRIVAKENPYKLPHRFIPQTAQVDCTKLGPRDSWRKTFNDRFTNMRQSIQVQDPWHWDLAEEFRHPPPDNDESNWKIFISGKKTNLKDFPPREPIPLFLKALEQAGFFFWKTIHATVIAVISHYQTWIQERINALATLIQKSNETELLSDTEEDSSESEEVVLLSPSDGAWLLGLLSVLDTVLTSEDVYKLRELARTCKHVVRITDAALEVAQDSSAEQEAGVAWMVIAAVADVWGQKDLWDE</sequence>
<name>A0A2S4VZH9_9BASI</name>
<dbReference type="GO" id="GO:0000387">
    <property type="term" value="P:spliceosomal snRNP assembly"/>
    <property type="evidence" value="ECO:0007669"/>
    <property type="project" value="InterPro"/>
</dbReference>
<evidence type="ECO:0000256" key="1">
    <source>
        <dbReference type="ARBA" id="ARBA00025758"/>
    </source>
</evidence>
<reference evidence="3" key="1">
    <citation type="submission" date="2017-12" db="EMBL/GenBank/DDBJ databases">
        <title>Gene loss provides genomic basis for host adaptation in cereal stripe rust fungi.</title>
        <authorList>
            <person name="Xia C."/>
        </authorList>
    </citation>
    <scope>NUCLEOTIDE SEQUENCE [LARGE SCALE GENOMIC DNA]</scope>
    <source>
        <strain evidence="3">93-210</strain>
    </source>
</reference>
<dbReference type="Gene3D" id="1.20.58.1070">
    <property type="match status" value="1"/>
</dbReference>
<feature type="compositionally biased region" description="Acidic residues" evidence="2">
    <location>
        <begin position="1"/>
        <end position="27"/>
    </location>
</feature>
<dbReference type="VEuPathDB" id="FungiDB:PSHT_07277"/>
<dbReference type="Pfam" id="PF04938">
    <property type="entry name" value="SIP1"/>
    <property type="match status" value="1"/>
</dbReference>
<dbReference type="AlphaFoldDB" id="A0A2S4VZH9"/>
<proteinExistence type="inferred from homology"/>
<organism evidence="3 4">
    <name type="scientific">Puccinia striiformis</name>
    <dbReference type="NCBI Taxonomy" id="27350"/>
    <lineage>
        <taxon>Eukaryota</taxon>
        <taxon>Fungi</taxon>
        <taxon>Dikarya</taxon>
        <taxon>Basidiomycota</taxon>
        <taxon>Pucciniomycotina</taxon>
        <taxon>Pucciniomycetes</taxon>
        <taxon>Pucciniales</taxon>
        <taxon>Pucciniaceae</taxon>
        <taxon>Puccinia</taxon>
    </lineage>
</organism>
<accession>A0A2S4VZH9</accession>
<dbReference type="PANTHER" id="PTHR12794:SF0">
    <property type="entry name" value="GEM-ASSOCIATED PROTEIN 2"/>
    <property type="match status" value="1"/>
</dbReference>
<dbReference type="EMBL" id="PKSL01000015">
    <property type="protein sequence ID" value="POW14909.1"/>
    <property type="molecule type" value="Genomic_DNA"/>
</dbReference>
<comment type="similarity">
    <text evidence="1">Belongs to the gemin-2 family.</text>
</comment>